<evidence type="ECO:0000256" key="2">
    <source>
        <dbReference type="ARBA" id="ARBA00023172"/>
    </source>
</evidence>
<gene>
    <name evidence="3" type="ORF">MKO06_02740</name>
</gene>
<name>A0A9X2I0Q6_9FLAO</name>
<sequence length="435" mass="50245">MATIKFLLQGNTDPRQIYLRLSLSRGNTPKRKTGLSISSDNWSKKTGLPKTNTAGNKKLKKDLNKLKEFVLEQYDKDYPDGVIIDSKWLKKKINEKFKQSDEEEKNLNIVTAYIDEFLTIAKFKTNSKGGVGLSKSRINDYKSLKRIITEYEIYTGENLLIKNINIPFKNKFMKWMIEIRGYSKGYTGRMLGNLKTICRDAEINDVEVHKQLIKVSGFKVKNEYVIYLTPQELKKIKNKTFNHSYLENAKKWLLLGCGIGQRGNDILNITDKNFVVRNGLKVIELEQQKTGKNVTIPVLPEVEDIIKDGLPHKISLQRFNDYIKEVCKIAEINEVVTGQKIDPDTKRKKVDEYKKWELVTSHICRRSFATNQYGILPTPLIMQITAHSTEKQFYGYIGKNSFDYAQQIADFYAKQQHLKDPKMNVVHNEKKAANS</sequence>
<evidence type="ECO:0000256" key="1">
    <source>
        <dbReference type="ARBA" id="ARBA00023125"/>
    </source>
</evidence>
<keyword evidence="4" id="KW-1185">Reference proteome</keyword>
<comment type="caution">
    <text evidence="3">The sequence shown here is derived from an EMBL/GenBank/DDBJ whole genome shotgun (WGS) entry which is preliminary data.</text>
</comment>
<dbReference type="InterPro" id="IPR010998">
    <property type="entry name" value="Integrase_recombinase_N"/>
</dbReference>
<dbReference type="SUPFAM" id="SSF56349">
    <property type="entry name" value="DNA breaking-rejoining enzymes"/>
    <property type="match status" value="1"/>
</dbReference>
<dbReference type="EMBL" id="JANCNS010000001">
    <property type="protein sequence ID" value="MCP9198806.1"/>
    <property type="molecule type" value="Genomic_DNA"/>
</dbReference>
<reference evidence="3" key="1">
    <citation type="submission" date="2022-07" db="EMBL/GenBank/DDBJ databases">
        <title>Gramela sediminis sp. nov., isolated from deep-sea sediment of the Indian Ocean.</title>
        <authorList>
            <person name="Shi H."/>
        </authorList>
    </citation>
    <scope>NUCLEOTIDE SEQUENCE</scope>
    <source>
        <strain evidence="3">GC03-9</strain>
    </source>
</reference>
<keyword evidence="1" id="KW-0238">DNA-binding</keyword>
<dbReference type="InterPro" id="IPR013762">
    <property type="entry name" value="Integrase-like_cat_sf"/>
</dbReference>
<protein>
    <submittedName>
        <fullName evidence="3">Phage integrase SAM-like domain-containing protein</fullName>
    </submittedName>
</protein>
<evidence type="ECO:0000313" key="3">
    <source>
        <dbReference type="EMBL" id="MCP9198806.1"/>
    </source>
</evidence>
<accession>A0A9X2I0Q6</accession>
<dbReference type="Gene3D" id="1.10.443.10">
    <property type="entry name" value="Intergrase catalytic core"/>
    <property type="match status" value="1"/>
</dbReference>
<dbReference type="GO" id="GO:0006310">
    <property type="term" value="P:DNA recombination"/>
    <property type="evidence" value="ECO:0007669"/>
    <property type="project" value="UniProtKB-KW"/>
</dbReference>
<organism evidence="3 4">
    <name type="scientific">Christiangramia oceanisediminis</name>
    <dbReference type="NCBI Taxonomy" id="2920386"/>
    <lineage>
        <taxon>Bacteria</taxon>
        <taxon>Pseudomonadati</taxon>
        <taxon>Bacteroidota</taxon>
        <taxon>Flavobacteriia</taxon>
        <taxon>Flavobacteriales</taxon>
        <taxon>Flavobacteriaceae</taxon>
        <taxon>Christiangramia</taxon>
    </lineage>
</organism>
<proteinExistence type="predicted"/>
<evidence type="ECO:0000313" key="4">
    <source>
        <dbReference type="Proteomes" id="UP001155280"/>
    </source>
</evidence>
<dbReference type="GO" id="GO:0015074">
    <property type="term" value="P:DNA integration"/>
    <property type="evidence" value="ECO:0007669"/>
    <property type="project" value="InterPro"/>
</dbReference>
<dbReference type="GO" id="GO:0003677">
    <property type="term" value="F:DNA binding"/>
    <property type="evidence" value="ECO:0007669"/>
    <property type="project" value="UniProtKB-KW"/>
</dbReference>
<dbReference type="InterPro" id="IPR011010">
    <property type="entry name" value="DNA_brk_join_enz"/>
</dbReference>
<dbReference type="Proteomes" id="UP001155280">
    <property type="component" value="Unassembled WGS sequence"/>
</dbReference>
<dbReference type="Gene3D" id="1.10.150.130">
    <property type="match status" value="1"/>
</dbReference>
<dbReference type="RefSeq" id="WP_241550808.1">
    <property type="nucleotide sequence ID" value="NZ_JANCNS010000001.1"/>
</dbReference>
<keyword evidence="2" id="KW-0233">DNA recombination</keyword>
<dbReference type="AlphaFoldDB" id="A0A9X2I0Q6"/>